<evidence type="ECO:0000256" key="1">
    <source>
        <dbReference type="PROSITE-ProRule" id="PRU00024"/>
    </source>
</evidence>
<keyword evidence="1" id="KW-0863">Zinc-finger</keyword>
<keyword evidence="1" id="KW-0862">Zinc</keyword>
<dbReference type="PROSITE" id="PS50119">
    <property type="entry name" value="ZF_BBOX"/>
    <property type="match status" value="1"/>
</dbReference>
<organism evidence="4 5">
    <name type="scientific">Cannabis sativa</name>
    <name type="common">Hemp</name>
    <name type="synonym">Marijuana</name>
    <dbReference type="NCBI Taxonomy" id="3483"/>
    <lineage>
        <taxon>Eukaryota</taxon>
        <taxon>Viridiplantae</taxon>
        <taxon>Streptophyta</taxon>
        <taxon>Embryophyta</taxon>
        <taxon>Tracheophyta</taxon>
        <taxon>Spermatophyta</taxon>
        <taxon>Magnoliopsida</taxon>
        <taxon>eudicotyledons</taxon>
        <taxon>Gunneridae</taxon>
        <taxon>Pentapetalae</taxon>
        <taxon>rosids</taxon>
        <taxon>fabids</taxon>
        <taxon>Rosales</taxon>
        <taxon>Cannabaceae</taxon>
        <taxon>Cannabis</taxon>
    </lineage>
</organism>
<proteinExistence type="predicted"/>
<gene>
    <name evidence="4" type="ORF">F8388_021913</name>
</gene>
<dbReference type="PANTHER" id="PTHR31065:SF1">
    <property type="entry name" value="OS09G0116050 PROTEIN"/>
    <property type="match status" value="1"/>
</dbReference>
<evidence type="ECO:0000313" key="4">
    <source>
        <dbReference type="EMBL" id="KAF4351848.1"/>
    </source>
</evidence>
<feature type="domain" description="B box-type" evidence="3">
    <location>
        <begin position="45"/>
        <end position="97"/>
    </location>
</feature>
<dbReference type="InterPro" id="IPR000315">
    <property type="entry name" value="Znf_B-box"/>
</dbReference>
<keyword evidence="1" id="KW-0479">Metal-binding</keyword>
<dbReference type="AlphaFoldDB" id="A0A7J6E0D3"/>
<dbReference type="EMBL" id="JAATIP010000327">
    <property type="protein sequence ID" value="KAF4351848.1"/>
    <property type="molecule type" value="Genomic_DNA"/>
</dbReference>
<feature type="region of interest" description="Disordered" evidence="2">
    <location>
        <begin position="181"/>
        <end position="232"/>
    </location>
</feature>
<protein>
    <recommendedName>
        <fullName evidence="3">B box-type domain-containing protein</fullName>
    </recommendedName>
</protein>
<feature type="compositionally biased region" description="Low complexity" evidence="2">
    <location>
        <begin position="181"/>
        <end position="207"/>
    </location>
</feature>
<sequence>MTGGITRHQYKVAGKALHHTRLFIKIIKLKLYSLSPDYHNIKTKDEENVCSVHSSITSTEKIKNKNKNRKNFFCLDCCTSLCSHCLSHHNRHSLLQIRRYMYQDVIRITDAKTLNCSSVDPYIANETRVVFLRPRPISSFRVSSSEKSCIKCTGILHNTDYSFCSLSCKFHHDDHGITAMGSSSTPGSASSTSVARTNNNNTNSSSSPGVDVDEGGNRRRRRKGVPQRSPLS</sequence>
<comment type="caution">
    <text evidence="4">The sequence shown here is derived from an EMBL/GenBank/DDBJ whole genome shotgun (WGS) entry which is preliminary data.</text>
</comment>
<name>A0A7J6E0D3_CANSA</name>
<dbReference type="GO" id="GO:0008270">
    <property type="term" value="F:zinc ion binding"/>
    <property type="evidence" value="ECO:0007669"/>
    <property type="project" value="UniProtKB-KW"/>
</dbReference>
<dbReference type="Proteomes" id="UP000525078">
    <property type="component" value="Unassembled WGS sequence"/>
</dbReference>
<dbReference type="Pfam" id="PF04640">
    <property type="entry name" value="PLATZ"/>
    <property type="match status" value="1"/>
</dbReference>
<evidence type="ECO:0000313" key="5">
    <source>
        <dbReference type="Proteomes" id="UP000525078"/>
    </source>
</evidence>
<evidence type="ECO:0000256" key="2">
    <source>
        <dbReference type="SAM" id="MobiDB-lite"/>
    </source>
</evidence>
<dbReference type="InterPro" id="IPR006734">
    <property type="entry name" value="PLATZ"/>
</dbReference>
<evidence type="ECO:0000259" key="3">
    <source>
        <dbReference type="PROSITE" id="PS50119"/>
    </source>
</evidence>
<reference evidence="4 5" key="1">
    <citation type="journal article" date="2020" name="bioRxiv">
        <title>Sequence and annotation of 42 cannabis genomes reveals extensive copy number variation in cannabinoid synthesis and pathogen resistance genes.</title>
        <authorList>
            <person name="Mckernan K.J."/>
            <person name="Helbert Y."/>
            <person name="Kane L.T."/>
            <person name="Ebling H."/>
            <person name="Zhang L."/>
            <person name="Liu B."/>
            <person name="Eaton Z."/>
            <person name="Mclaughlin S."/>
            <person name="Kingan S."/>
            <person name="Baybayan P."/>
            <person name="Concepcion G."/>
            <person name="Jordan M."/>
            <person name="Riva A."/>
            <person name="Barbazuk W."/>
            <person name="Harkins T."/>
        </authorList>
    </citation>
    <scope>NUCLEOTIDE SEQUENCE [LARGE SCALE GENOMIC DNA]</scope>
    <source>
        <strain evidence="5">cv. Jamaican Lion 4</strain>
        <tissue evidence="4">Leaf</tissue>
    </source>
</reference>
<accession>A0A7J6E0D3</accession>
<dbReference type="PANTHER" id="PTHR31065">
    <property type="entry name" value="PLATZ TRANSCRIPTION FACTOR FAMILY PROTEIN"/>
    <property type="match status" value="1"/>
</dbReference>